<dbReference type="PANTHER" id="PTHR47331">
    <property type="entry name" value="PHD-TYPE DOMAIN-CONTAINING PROTEIN"/>
    <property type="match status" value="1"/>
</dbReference>
<dbReference type="InterPro" id="IPR036397">
    <property type="entry name" value="RNaseH_sf"/>
</dbReference>
<dbReference type="InterPro" id="IPR012337">
    <property type="entry name" value="RNaseH-like_sf"/>
</dbReference>
<comment type="caution">
    <text evidence="2">The sequence shown here is derived from an EMBL/GenBank/DDBJ whole genome shotgun (WGS) entry which is preliminary data.</text>
</comment>
<dbReference type="PROSITE" id="PS50994">
    <property type="entry name" value="INTEGRASE"/>
    <property type="match status" value="1"/>
</dbReference>
<evidence type="ECO:0000313" key="3">
    <source>
        <dbReference type="Proteomes" id="UP001378592"/>
    </source>
</evidence>
<organism evidence="2 3">
    <name type="scientific">Gryllus longicercus</name>
    <dbReference type="NCBI Taxonomy" id="2509291"/>
    <lineage>
        <taxon>Eukaryota</taxon>
        <taxon>Metazoa</taxon>
        <taxon>Ecdysozoa</taxon>
        <taxon>Arthropoda</taxon>
        <taxon>Hexapoda</taxon>
        <taxon>Insecta</taxon>
        <taxon>Pterygota</taxon>
        <taxon>Neoptera</taxon>
        <taxon>Polyneoptera</taxon>
        <taxon>Orthoptera</taxon>
        <taxon>Ensifera</taxon>
        <taxon>Gryllidea</taxon>
        <taxon>Grylloidea</taxon>
        <taxon>Gryllidae</taxon>
        <taxon>Gryllinae</taxon>
        <taxon>Gryllus</taxon>
    </lineage>
</organism>
<dbReference type="PANTHER" id="PTHR47331:SF1">
    <property type="entry name" value="GAG-LIKE PROTEIN"/>
    <property type="match status" value="1"/>
</dbReference>
<dbReference type="SUPFAM" id="SSF53098">
    <property type="entry name" value="Ribonuclease H-like"/>
    <property type="match status" value="1"/>
</dbReference>
<dbReference type="InterPro" id="IPR040676">
    <property type="entry name" value="DUF5641"/>
</dbReference>
<dbReference type="Proteomes" id="UP001378592">
    <property type="component" value="Unassembled WGS sequence"/>
</dbReference>
<dbReference type="InterPro" id="IPR001584">
    <property type="entry name" value="Integrase_cat-core"/>
</dbReference>
<dbReference type="GO" id="GO:0003676">
    <property type="term" value="F:nucleic acid binding"/>
    <property type="evidence" value="ECO:0007669"/>
    <property type="project" value="InterPro"/>
</dbReference>
<accession>A0AAN9VJD3</accession>
<name>A0AAN9VJD3_9ORTH</name>
<dbReference type="Pfam" id="PF18701">
    <property type="entry name" value="DUF5641"/>
    <property type="match status" value="1"/>
</dbReference>
<sequence length="317" mass="35721">MGNLPAIRVTPSPTFGIVGVDYTGHFWLKHGIRGKSRTKVYLALFVCMVTKAVHIEIVSSLTTEAFLMALKRFVSRRGIPTKIFSDNATTFVGANSQLHALYNLFQSLAFQKQITDFCSNSSIDWTFIPPRSPHVGGIWEAGIKILKRHLLREIGEAVLSYEELLTTVTHVEAILNSRPLIRPSDDAAEFNYLTPAHFLIGRPLTALPDPNALQQQSVRCHWNQTQNALANIWTRWTKEYLLSLQQRSKWTAVSPNIKSGTPVLLIDDNLPPLEWRLGVITQTFPGRDGRTRTVQVQTKAGSFVRHIHRLCPLPIHD</sequence>
<proteinExistence type="predicted"/>
<reference evidence="2 3" key="1">
    <citation type="submission" date="2024-03" db="EMBL/GenBank/DDBJ databases">
        <title>The genome assembly and annotation of the cricket Gryllus longicercus Weissman &amp; Gray.</title>
        <authorList>
            <person name="Szrajer S."/>
            <person name="Gray D."/>
            <person name="Ylla G."/>
        </authorList>
    </citation>
    <scope>NUCLEOTIDE SEQUENCE [LARGE SCALE GENOMIC DNA]</scope>
    <source>
        <strain evidence="2">DAG 2021-001</strain>
        <tissue evidence="2">Whole body minus gut</tissue>
    </source>
</reference>
<dbReference type="EMBL" id="JAZDUA010000447">
    <property type="protein sequence ID" value="KAK7792453.1"/>
    <property type="molecule type" value="Genomic_DNA"/>
</dbReference>
<evidence type="ECO:0000259" key="1">
    <source>
        <dbReference type="PROSITE" id="PS50994"/>
    </source>
</evidence>
<dbReference type="Gene3D" id="3.30.420.10">
    <property type="entry name" value="Ribonuclease H-like superfamily/Ribonuclease H"/>
    <property type="match status" value="1"/>
</dbReference>
<gene>
    <name evidence="2" type="ORF">R5R35_001671</name>
</gene>
<dbReference type="AlphaFoldDB" id="A0AAN9VJD3"/>
<dbReference type="GO" id="GO:0015074">
    <property type="term" value="P:DNA integration"/>
    <property type="evidence" value="ECO:0007669"/>
    <property type="project" value="InterPro"/>
</dbReference>
<protein>
    <recommendedName>
        <fullName evidence="1">Integrase catalytic domain-containing protein</fullName>
    </recommendedName>
</protein>
<keyword evidence="3" id="KW-1185">Reference proteome</keyword>
<evidence type="ECO:0000313" key="2">
    <source>
        <dbReference type="EMBL" id="KAK7792453.1"/>
    </source>
</evidence>
<feature type="domain" description="Integrase catalytic" evidence="1">
    <location>
        <begin position="9"/>
        <end position="203"/>
    </location>
</feature>